<evidence type="ECO:0000256" key="2">
    <source>
        <dbReference type="ARBA" id="ARBA00022737"/>
    </source>
</evidence>
<feature type="binding site" evidence="4">
    <location>
        <position position="373"/>
    </location>
    <ligand>
        <name>Fe cation</name>
        <dbReference type="ChEBI" id="CHEBI:24875"/>
    </ligand>
</feature>
<keyword evidence="4" id="KW-1003">Cell membrane</keyword>
<feature type="binding site" evidence="4">
    <location>
        <position position="370"/>
    </location>
    <ligand>
        <name>Fe cation</name>
        <dbReference type="ChEBI" id="CHEBI:24875"/>
    </ligand>
</feature>
<dbReference type="InterPro" id="IPR041166">
    <property type="entry name" value="Rubredoxin_2"/>
</dbReference>
<feature type="binding site" evidence="4">
    <location>
        <position position="359"/>
    </location>
    <ligand>
        <name>Fe cation</name>
        <dbReference type="ChEBI" id="CHEBI:24875"/>
    </ligand>
</feature>
<name>A0A370DUF9_9GAMM</name>
<keyword evidence="4" id="KW-0997">Cell inner membrane</keyword>
<evidence type="ECO:0000256" key="3">
    <source>
        <dbReference type="ARBA" id="ARBA00022803"/>
    </source>
</evidence>
<feature type="topological domain" description="Cytoplasmic" evidence="4">
    <location>
        <begin position="21"/>
        <end position="392"/>
    </location>
</feature>
<dbReference type="GO" id="GO:0008653">
    <property type="term" value="P:lipopolysaccharide metabolic process"/>
    <property type="evidence" value="ECO:0007669"/>
    <property type="project" value="InterPro"/>
</dbReference>
<dbReference type="SUPFAM" id="SSF48452">
    <property type="entry name" value="TPR-like"/>
    <property type="match status" value="2"/>
</dbReference>
<keyword evidence="4" id="KW-0812">Transmembrane</keyword>
<dbReference type="GO" id="GO:0046890">
    <property type="term" value="P:regulation of lipid biosynthetic process"/>
    <property type="evidence" value="ECO:0007669"/>
    <property type="project" value="UniProtKB-UniRule"/>
</dbReference>
<organism evidence="6 7">
    <name type="scientific">endosymbiont of Escarpia spicata</name>
    <dbReference type="NCBI Taxonomy" id="2200908"/>
    <lineage>
        <taxon>Bacteria</taxon>
        <taxon>Pseudomonadati</taxon>
        <taxon>Pseudomonadota</taxon>
        <taxon>Gammaproteobacteria</taxon>
        <taxon>sulfur-oxidizing symbionts</taxon>
    </lineage>
</organism>
<accession>A0A370DUF9</accession>
<evidence type="ECO:0000256" key="4">
    <source>
        <dbReference type="HAMAP-Rule" id="MF_00994"/>
    </source>
</evidence>
<dbReference type="InterPro" id="IPR019734">
    <property type="entry name" value="TPR_rpt"/>
</dbReference>
<comment type="caution">
    <text evidence="6">The sequence shown here is derived from an EMBL/GenBank/DDBJ whole genome shotgun (WGS) entry which is preliminary data.</text>
</comment>
<dbReference type="GO" id="GO:0005506">
    <property type="term" value="F:iron ion binding"/>
    <property type="evidence" value="ECO:0007669"/>
    <property type="project" value="UniProtKB-UniRule"/>
</dbReference>
<dbReference type="Pfam" id="PF13176">
    <property type="entry name" value="TPR_7"/>
    <property type="match status" value="1"/>
</dbReference>
<dbReference type="Proteomes" id="UP000254771">
    <property type="component" value="Unassembled WGS sequence"/>
</dbReference>
<dbReference type="GO" id="GO:0009898">
    <property type="term" value="C:cytoplasmic side of plasma membrane"/>
    <property type="evidence" value="ECO:0007669"/>
    <property type="project" value="UniProtKB-UniRule"/>
</dbReference>
<dbReference type="InterPro" id="IPR051012">
    <property type="entry name" value="CellSynth/LPSAsmb/PSIAsmb"/>
</dbReference>
<keyword evidence="1 4" id="KW-0479">Metal-binding</keyword>
<dbReference type="SMART" id="SM00028">
    <property type="entry name" value="TPR"/>
    <property type="match status" value="5"/>
</dbReference>
<comment type="subcellular location">
    <subcellularLocation>
        <location evidence="4">Cell inner membrane</location>
        <topology evidence="4">Single-pass membrane protein</topology>
        <orientation evidence="4">Cytoplasmic side</orientation>
    </subcellularLocation>
</comment>
<feature type="binding site" evidence="4">
    <location>
        <position position="356"/>
    </location>
    <ligand>
        <name>Fe cation</name>
        <dbReference type="ChEBI" id="CHEBI:24875"/>
    </ligand>
</feature>
<keyword evidence="2 4" id="KW-0677">Repeat</keyword>
<evidence type="ECO:0000313" key="7">
    <source>
        <dbReference type="Proteomes" id="UP000254771"/>
    </source>
</evidence>
<dbReference type="AlphaFoldDB" id="A0A370DUF9"/>
<protein>
    <recommendedName>
        <fullName evidence="4">Lipopolysaccharide assembly protein B</fullName>
    </recommendedName>
</protein>
<dbReference type="PANTHER" id="PTHR45586">
    <property type="entry name" value="TPR REPEAT-CONTAINING PROTEIN PA4667"/>
    <property type="match status" value="1"/>
</dbReference>
<dbReference type="Pfam" id="PF18073">
    <property type="entry name" value="Zn_ribbon_LapB"/>
    <property type="match status" value="1"/>
</dbReference>
<reference evidence="6 7" key="1">
    <citation type="journal article" date="2018" name="ISME J.">
        <title>Endosymbiont genomes yield clues of tubeworm success.</title>
        <authorList>
            <person name="Li Y."/>
            <person name="Liles M.R."/>
            <person name="Halanych K.M."/>
        </authorList>
    </citation>
    <scope>NUCLEOTIDE SEQUENCE [LARGE SCALE GENOMIC DNA]</scope>
    <source>
        <strain evidence="6">A1462</strain>
    </source>
</reference>
<comment type="function">
    <text evidence="4">Modulates cellular lipopolysaccharide (LPS) levels by regulating LpxC, which is involved in lipid A biosynthesis. May act by modulating the proteolytic activity of FtsH towards LpxC. May also coordinate assembly of proteins involved in LPS synthesis at the plasma membrane.</text>
</comment>
<keyword evidence="4" id="KW-0472">Membrane</keyword>
<dbReference type="EMBL" id="QFXE01000002">
    <property type="protein sequence ID" value="RDH88190.1"/>
    <property type="molecule type" value="Genomic_DNA"/>
</dbReference>
<dbReference type="Pfam" id="PF13181">
    <property type="entry name" value="TPR_8"/>
    <property type="match status" value="1"/>
</dbReference>
<dbReference type="NCBIfam" id="NF008757">
    <property type="entry name" value="PRK11788.1-5"/>
    <property type="match status" value="1"/>
</dbReference>
<evidence type="ECO:0000256" key="1">
    <source>
        <dbReference type="ARBA" id="ARBA00022723"/>
    </source>
</evidence>
<keyword evidence="4" id="KW-0408">Iron</keyword>
<keyword evidence="3 4" id="KW-0802">TPR repeat</keyword>
<dbReference type="Gene3D" id="1.25.40.10">
    <property type="entry name" value="Tetratricopeptide repeat domain"/>
    <property type="match status" value="1"/>
</dbReference>
<evidence type="ECO:0000259" key="5">
    <source>
        <dbReference type="Pfam" id="PF18073"/>
    </source>
</evidence>
<feature type="domain" description="LapB rubredoxin metal binding" evidence="5">
    <location>
        <begin position="354"/>
        <end position="381"/>
    </location>
</feature>
<dbReference type="PANTHER" id="PTHR45586:SF1">
    <property type="entry name" value="LIPOPOLYSACCHARIDE ASSEMBLY PROTEIN B"/>
    <property type="match status" value="1"/>
</dbReference>
<evidence type="ECO:0000313" key="6">
    <source>
        <dbReference type="EMBL" id="RDH88190.1"/>
    </source>
</evidence>
<sequence>MLELLLLLLPVAAASGWFAARRSEAGRDKTSSQEVFPAYFKGLNFLLNEQPDKAIDVFVKLLEVDSDTVETHLALGNLFRRRGEVERAIRIHQNLIARPTLSREQRAQALLELGQDYMRAGLFDRAENLFVELTEIKLHSEQALSNLLVIYQQEKEWDRCLEVAQQLQASDGHSLQPIIAHFYCEQAQLLIKKGNTVSAIAILKKAQSVDSGCIRSTILLGEIEKSKDDCRSALKIYKMVEVQDSAYLTEIVPSLIECYGKIGDRAALKDYLKQLYSRHRDTSVMLALTDIITAEEDVSSAVDFVLQHLKALPDLKGLDRLVTLNLQNSGSNPRESMETLNKAVALMLARQPSYQCEQCGFSAKTLHWQCPSCNNWSSMKPIRGLGCGPREK</sequence>
<dbReference type="InterPro" id="IPR030865">
    <property type="entry name" value="LapB"/>
</dbReference>
<comment type="similarity">
    <text evidence="4">Belongs to the LapB family.</text>
</comment>
<dbReference type="HAMAP" id="MF_00994">
    <property type="entry name" value="LPS_assembly_LapB"/>
    <property type="match status" value="1"/>
</dbReference>
<proteinExistence type="inferred from homology"/>
<dbReference type="InterPro" id="IPR011990">
    <property type="entry name" value="TPR-like_helical_dom_sf"/>
</dbReference>
<gene>
    <name evidence="4" type="primary">lapB</name>
    <name evidence="6" type="ORF">DIZ78_02055</name>
</gene>
<keyword evidence="7" id="KW-1185">Reference proteome</keyword>
<keyword evidence="4" id="KW-1133">Transmembrane helix</keyword>